<dbReference type="SUPFAM" id="SSF51215">
    <property type="entry name" value="Regulatory protein AraC"/>
    <property type="match status" value="1"/>
</dbReference>
<dbReference type="GO" id="GO:0043565">
    <property type="term" value="F:sequence-specific DNA binding"/>
    <property type="evidence" value="ECO:0007669"/>
    <property type="project" value="InterPro"/>
</dbReference>
<keyword evidence="3" id="KW-0804">Transcription</keyword>
<proteinExistence type="predicted"/>
<dbReference type="InterPro" id="IPR003313">
    <property type="entry name" value="AraC-bd"/>
</dbReference>
<reference evidence="6" key="1">
    <citation type="submission" date="2018-08" db="EMBL/GenBank/DDBJ databases">
        <title>Murine metabolic-syndrome-specific gut microbial biobank.</title>
        <authorList>
            <person name="Liu C."/>
        </authorList>
    </citation>
    <scope>NUCLEOTIDE SEQUENCE [LARGE SCALE GENOMIC DNA]</scope>
    <source>
        <strain evidence="6">Z82</strain>
    </source>
</reference>
<evidence type="ECO:0000256" key="3">
    <source>
        <dbReference type="ARBA" id="ARBA00023163"/>
    </source>
</evidence>
<dbReference type="InterPro" id="IPR050204">
    <property type="entry name" value="AraC_XylS_family_regulators"/>
</dbReference>
<dbReference type="InterPro" id="IPR037923">
    <property type="entry name" value="HTH-like"/>
</dbReference>
<protein>
    <submittedName>
        <fullName evidence="6">AraC family transcriptional regulator</fullName>
    </submittedName>
</protein>
<dbReference type="AlphaFoldDB" id="A0A7C9JQG1"/>
<dbReference type="Gene3D" id="1.10.10.60">
    <property type="entry name" value="Homeodomain-like"/>
    <property type="match status" value="1"/>
</dbReference>
<evidence type="ECO:0000256" key="1">
    <source>
        <dbReference type="ARBA" id="ARBA00023015"/>
    </source>
</evidence>
<dbReference type="Gene3D" id="2.60.120.10">
    <property type="entry name" value="Jelly Rolls"/>
    <property type="match status" value="1"/>
</dbReference>
<dbReference type="Pfam" id="PF02311">
    <property type="entry name" value="AraC_binding"/>
    <property type="match status" value="1"/>
</dbReference>
<dbReference type="InterPro" id="IPR018060">
    <property type="entry name" value="HTH_AraC"/>
</dbReference>
<keyword evidence="1" id="KW-0805">Transcription regulation</keyword>
<organism evidence="6">
    <name type="scientific">Muribaculaceae bacterium Z82</name>
    <dbReference type="NCBI Taxonomy" id="2304548"/>
    <lineage>
        <taxon>Bacteria</taxon>
        <taxon>Pseudomonadati</taxon>
        <taxon>Bacteroidota</taxon>
        <taxon>Bacteroidia</taxon>
        <taxon>Bacteroidales</taxon>
        <taxon>Muribaculaceae</taxon>
    </lineage>
</organism>
<dbReference type="GO" id="GO:0003700">
    <property type="term" value="F:DNA-binding transcription factor activity"/>
    <property type="evidence" value="ECO:0007669"/>
    <property type="project" value="InterPro"/>
</dbReference>
<keyword evidence="2" id="KW-0238">DNA-binding</keyword>
<sequence>MRKAHDIEEGRSEAARCTIAPVPCIGGEYRSYRGIAQPFPAHSHEHYVVGLVTQGARRLVWNDQPHLLEPGDLFVFNPGDVHGCQQQGSGLLAFESLTFSADFAEGIHLRGPRTRSADAVALFRAVIDNLNAAGETVEGSETRASGAVPAKTSDRKANVPASPETRRPASMEAVRKSALALLSFLAETDSPDADAAGTPAAAGSVLGPTATPILDDPAGRTFRHLAGNLANPSRLHQIAQRETLSDAALIRAYRRRFRITPMQHLASLRIERACKLLADGMEPAAVAAETGFADQAHLTREFKRREGLTPGSYRRQLVAAGECSKGDGTSPARKDGVS</sequence>
<feature type="region of interest" description="Disordered" evidence="4">
    <location>
        <begin position="135"/>
        <end position="170"/>
    </location>
</feature>
<dbReference type="PANTHER" id="PTHR46796:SF2">
    <property type="entry name" value="TRANSCRIPTIONAL REGULATORY PROTEIN"/>
    <property type="match status" value="1"/>
</dbReference>
<accession>A0A7C9JQG1</accession>
<dbReference type="InterPro" id="IPR009057">
    <property type="entry name" value="Homeodomain-like_sf"/>
</dbReference>
<feature type="region of interest" description="Disordered" evidence="4">
    <location>
        <begin position="319"/>
        <end position="338"/>
    </location>
</feature>
<dbReference type="Pfam" id="PF12833">
    <property type="entry name" value="HTH_18"/>
    <property type="match status" value="1"/>
</dbReference>
<evidence type="ECO:0000256" key="2">
    <source>
        <dbReference type="ARBA" id="ARBA00023125"/>
    </source>
</evidence>
<name>A0A7C9JQG1_9BACT</name>
<dbReference type="PROSITE" id="PS01124">
    <property type="entry name" value="HTH_ARAC_FAMILY_2"/>
    <property type="match status" value="1"/>
</dbReference>
<evidence type="ECO:0000256" key="4">
    <source>
        <dbReference type="SAM" id="MobiDB-lite"/>
    </source>
</evidence>
<dbReference type="InterPro" id="IPR014710">
    <property type="entry name" value="RmlC-like_jellyroll"/>
</dbReference>
<feature type="domain" description="HTH araC/xylS-type" evidence="5">
    <location>
        <begin position="219"/>
        <end position="316"/>
    </location>
</feature>
<dbReference type="SMART" id="SM00342">
    <property type="entry name" value="HTH_ARAC"/>
    <property type="match status" value="1"/>
</dbReference>
<dbReference type="PANTHER" id="PTHR46796">
    <property type="entry name" value="HTH-TYPE TRANSCRIPTIONAL ACTIVATOR RHAS-RELATED"/>
    <property type="match status" value="1"/>
</dbReference>
<evidence type="ECO:0000259" key="5">
    <source>
        <dbReference type="PROSITE" id="PS01124"/>
    </source>
</evidence>
<comment type="caution">
    <text evidence="6">The sequence shown here is derived from an EMBL/GenBank/DDBJ whole genome shotgun (WGS) entry which is preliminary data.</text>
</comment>
<evidence type="ECO:0000313" key="6">
    <source>
        <dbReference type="EMBL" id="NBI34475.1"/>
    </source>
</evidence>
<dbReference type="EMBL" id="QWKH01000029">
    <property type="protein sequence ID" value="NBI34475.1"/>
    <property type="molecule type" value="Genomic_DNA"/>
</dbReference>
<gene>
    <name evidence="6" type="ORF">D1639_05415</name>
</gene>
<dbReference type="SUPFAM" id="SSF46689">
    <property type="entry name" value="Homeodomain-like"/>
    <property type="match status" value="1"/>
</dbReference>